<organism evidence="2 3">
    <name type="scientific">Thyridium curvatum</name>
    <dbReference type="NCBI Taxonomy" id="1093900"/>
    <lineage>
        <taxon>Eukaryota</taxon>
        <taxon>Fungi</taxon>
        <taxon>Dikarya</taxon>
        <taxon>Ascomycota</taxon>
        <taxon>Pezizomycotina</taxon>
        <taxon>Sordariomycetes</taxon>
        <taxon>Sordariomycetidae</taxon>
        <taxon>Thyridiales</taxon>
        <taxon>Thyridiaceae</taxon>
        <taxon>Thyridium</taxon>
    </lineage>
</organism>
<dbReference type="InParanoid" id="A0A507B8V1"/>
<dbReference type="EMBL" id="SKBQ01000020">
    <property type="protein sequence ID" value="TPX15576.1"/>
    <property type="molecule type" value="Genomic_DNA"/>
</dbReference>
<dbReference type="RefSeq" id="XP_030997287.1">
    <property type="nucleotide sequence ID" value="XM_031138666.1"/>
</dbReference>
<dbReference type="AlphaFoldDB" id="A0A507B8V1"/>
<dbReference type="GeneID" id="41971721"/>
<feature type="compositionally biased region" description="Basic residues" evidence="1">
    <location>
        <begin position="105"/>
        <end position="114"/>
    </location>
</feature>
<comment type="caution">
    <text evidence="2">The sequence shown here is derived from an EMBL/GenBank/DDBJ whole genome shotgun (WGS) entry which is preliminary data.</text>
</comment>
<evidence type="ECO:0000313" key="2">
    <source>
        <dbReference type="EMBL" id="TPX15576.1"/>
    </source>
</evidence>
<accession>A0A507B8V1</accession>
<keyword evidence="3" id="KW-1185">Reference proteome</keyword>
<sequence>MSIKIKANCYRGGYEEGTMTPKCCEHGGVYRVVDKCGCVLFEELTGLQHDLCGECKIQMKDDAVREARKMERALRCEEQRRETKAAQQLERDMRLEEEPGPFRKFLGKKQKRKPSPFIGSFDQLPHHPTPEDLRSDEDLSRSVPQDRGCGKRTPMHRQILQAQRDATLSGTPVVSQLSVSTGNRIRKKYLTYNPARGGAAPVDERTLSWRAKSETAPPTLPKENDAVISSASVVDQALYRTSKVDDTFFPPWTMARGIHPGVVKPTASAAMASEDA</sequence>
<reference evidence="2 3" key="1">
    <citation type="submission" date="2019-06" db="EMBL/GenBank/DDBJ databases">
        <title>Draft genome sequence of the filamentous fungus Phialemoniopsis curvata isolated from diesel fuel.</title>
        <authorList>
            <person name="Varaljay V.A."/>
            <person name="Lyon W.J."/>
            <person name="Crouch A.L."/>
            <person name="Drake C.E."/>
            <person name="Hollomon J.M."/>
            <person name="Nadeau L.J."/>
            <person name="Nunn H.S."/>
            <person name="Stevenson B.S."/>
            <person name="Bojanowski C.L."/>
            <person name="Crookes-Goodson W.J."/>
        </authorList>
    </citation>
    <scope>NUCLEOTIDE SEQUENCE [LARGE SCALE GENOMIC DNA]</scope>
    <source>
        <strain evidence="2 3">D216</strain>
    </source>
</reference>
<feature type="region of interest" description="Disordered" evidence="1">
    <location>
        <begin position="85"/>
        <end position="153"/>
    </location>
</feature>
<feature type="compositionally biased region" description="Basic and acidic residues" evidence="1">
    <location>
        <begin position="124"/>
        <end position="140"/>
    </location>
</feature>
<feature type="compositionally biased region" description="Basic and acidic residues" evidence="1">
    <location>
        <begin position="85"/>
        <end position="101"/>
    </location>
</feature>
<dbReference type="Proteomes" id="UP000319257">
    <property type="component" value="Unassembled WGS sequence"/>
</dbReference>
<evidence type="ECO:0000313" key="3">
    <source>
        <dbReference type="Proteomes" id="UP000319257"/>
    </source>
</evidence>
<name>A0A507B8V1_9PEZI</name>
<gene>
    <name evidence="2" type="ORF">E0L32_004274</name>
</gene>
<evidence type="ECO:0000256" key="1">
    <source>
        <dbReference type="SAM" id="MobiDB-lite"/>
    </source>
</evidence>
<proteinExistence type="predicted"/>
<protein>
    <submittedName>
        <fullName evidence="2">Uncharacterized protein</fullName>
    </submittedName>
</protein>